<dbReference type="Pfam" id="PF16197">
    <property type="entry name" value="KAsynt_C_assoc"/>
    <property type="match status" value="1"/>
</dbReference>
<dbReference type="GO" id="GO:0004312">
    <property type="term" value="F:fatty acid synthase activity"/>
    <property type="evidence" value="ECO:0007669"/>
    <property type="project" value="TreeGrafter"/>
</dbReference>
<dbReference type="InterPro" id="IPR013968">
    <property type="entry name" value="PKS_KR"/>
</dbReference>
<evidence type="ECO:0000256" key="9">
    <source>
        <dbReference type="ARBA" id="ARBA00049556"/>
    </source>
</evidence>
<dbReference type="EMBL" id="WJXB01000001">
    <property type="protein sequence ID" value="MRN51862.1"/>
    <property type="molecule type" value="Genomic_DNA"/>
</dbReference>
<evidence type="ECO:0000256" key="3">
    <source>
        <dbReference type="ARBA" id="ARBA00004789"/>
    </source>
</evidence>
<dbReference type="NCBIfam" id="NF005496">
    <property type="entry name" value="PRK07110.1"/>
    <property type="match status" value="1"/>
</dbReference>
<dbReference type="CDD" id="cd08953">
    <property type="entry name" value="KR_2_SDR_x"/>
    <property type="match status" value="1"/>
</dbReference>
<dbReference type="CDD" id="cd00833">
    <property type="entry name" value="PKS"/>
    <property type="match status" value="1"/>
</dbReference>
<dbReference type="GO" id="GO:0031177">
    <property type="term" value="F:phosphopantetheine binding"/>
    <property type="evidence" value="ECO:0007669"/>
    <property type="project" value="InterPro"/>
</dbReference>
<comment type="similarity">
    <text evidence="10">Belongs to the enoyl-CoA hydratase/isomerase family.</text>
</comment>
<dbReference type="Pfam" id="PF02801">
    <property type="entry name" value="Ketoacyl-synt_C"/>
    <property type="match status" value="1"/>
</dbReference>
<dbReference type="SUPFAM" id="SSF51735">
    <property type="entry name" value="NAD(P)-binding Rossmann-fold domains"/>
    <property type="match status" value="1"/>
</dbReference>
<feature type="domain" description="Carrier" evidence="12">
    <location>
        <begin position="1894"/>
        <end position="1971"/>
    </location>
</feature>
<dbReference type="Gene3D" id="6.20.390.20">
    <property type="match status" value="1"/>
</dbReference>
<feature type="region of interest" description="Disordered" evidence="11">
    <location>
        <begin position="655"/>
        <end position="677"/>
    </location>
</feature>
<dbReference type="SUPFAM" id="SSF53901">
    <property type="entry name" value="Thiolase-like"/>
    <property type="match status" value="1"/>
</dbReference>
<sequence>MGKVNMNLEAILSRVENRELSINDSLQIIDGLFNKPETDKQGVSQPAVESSLCYFHSSLQRSELPNSSKPAPAAGYYLIFDMNPAIMEDLHAYIRSTGSAAATVVWVKPGTHFHRSDEGHYEIDPLKAADYITLLEGITAEQQVSGASSGRLHIVLHPLQLEKAGPDQPLLHEAEFYSLFYIVKALLHLKISHSASILLLAQVSDSAVINGLQAAAGFARALQQEDPRMVCKTVTYRMAANTFSEAAKGGISRLLLNELQLPAARDIEVVYTNGVRYLPVAEPLKIATPEMSTLPVSENGLYLITGGLGGIGYSIACYLAERAKVRLLLIGRSELNATMNRKLERLRDQGSAVFYAQADVSNELELQTAIRSALSGQESTDVYGIKGVIHCAGVIKDSYLWYKTEKEAAEVLAPKVQGTLNLDTITQLEPLDFFLLFSSIVASLGNAGQTDYAYANGFMDGFAGNRHSWVQAGQRKGRTLSINWPVWLEGGMKAPQDDFSRFTSAGLRPLPTDLGIEALEHAYASGSSKVIVGYGEPQRIYKSLQPVNDNDTPESHFLVQEDQEESGQAAALQTHTEELLAEIFAGLLKIPASSISPEAPFSKLGVDSFIVNRFNYLMKNRFGKMSATLLYEYNSLKSLAAYLIKRYPERLTDEITGQAEENKPAREAEQASPRKVQQPLPVQAPLVEKVEKVEKVQVNTQDIAIIGVSGRYPQAENLEQLWQNLSAGKDCITEIPKERWSWQDYYDDDPGKAKEGKIYGKWGGFIDGFDQFDPLLFHISPREAKAMDPQERLFLEVSREVMEDAGYGNKLRSELSDSGMEKSIGVFVGATSHTYSLWAPESWQKNSAVLPQSMPWSIANRVSYTFNFSGPSMPVDTACSSSLTAIHLASDSIRRGECSMAIAGGINLYLHPLKYLYLCQMKMLSTSGRCRSFGDEGDGFVPGEGAGAVLLKPLQAAIKDGDHIYAVIKSSAVNHGGHTSGYTVPNPNAQAALIQDAMGRAGVHPRTLGYIETHGTGTSLGDPIEISGLQKAFEGHTSDKQFCSIGSVKSNVGHLEAAAGILSLTKVILQLKHKMLVPSLHADPPNPNIDFADTPFYVQRELAEWKPSLISANGVTETHPRRAGISSFGAGGVNAHLIVEEYNPQQNAVLHRVKPNEPQLFVLSAVNEERLKVYAARVAEHVHMLLSSKGDEGNRTSHQAVLKQAVEQDFIAFVAAAAEIHADEVNLDGDMQEYNIDLYTFTEIVGKLMQKHNLTQGIPDLPLTGSLRECLQAFSFASTEFMSVSPAITLLSDMAYSLQTGREEMSERLAFKASSYEELYRKLSAFSKEEPNLEHMYTGNSLQDHSQLMNLMEGPEGGQYINELIDHKQLGKLARLWSWGFRIQWERLYKEAPPHRVPLPAYPFARDRYWFDRVTDSKESNANQRSMGRLEEMRSYSARDEVELSVSEDGFAVVTLQDRENRNMYSEGINEGLISAFAQINGNEQIKAVIVTGADKVFCMGGTAENLNNISNLESKCTDLSFVYQGFLQCKVPVIAAMQGHAVGGGLVLGLFADIVIMATEGVYSANFTQYGFTPGVGATYILREKLGNALAMEMMFTARSFTGGELQKRGASLIFRDSDDVLNEAIAVAKMLVKKPYQTLTVLKQELAGRILAQLPAVLESEVTMHDTVFAKIDVSGLIKHYTRTDSERPLVQANNKLKLKTTASAVQAEDTRPAVPQSVNLGLSNLQTVTLRGFKPHPVSLEMDEARLTSSLKELVGAILHIPAKDVGVELGFHELGFDSISGVELVRDINRLLPINVDSIVIYDYPNIRELAKYLSEEALPNPSLLNTQVAGGLQKNQLPVEPLAEAGPISFASQQIDRKRGRPDKLKLSRADQTAPIAAPLNRKEATPIPAVAEIKQIIAELVANVLHLSLPNVSTQSALRELGVDSITTVEMVRDLNKTFQIELDAVTIYDYPTIDLLAVYIYEEISMKTVVLIGPEQVTERQKTMNWLTELEAGQLNIDEVEKLLEDIS</sequence>
<dbReference type="Pfam" id="PF00550">
    <property type="entry name" value="PP-binding"/>
    <property type="match status" value="3"/>
</dbReference>
<feature type="compositionally biased region" description="Basic and acidic residues" evidence="11">
    <location>
        <begin position="660"/>
        <end position="669"/>
    </location>
</feature>
<evidence type="ECO:0000259" key="12">
    <source>
        <dbReference type="PROSITE" id="PS50075"/>
    </source>
</evidence>
<dbReference type="InterPro" id="IPR020841">
    <property type="entry name" value="PKS_Beta-ketoAc_synthase_dom"/>
</dbReference>
<comment type="pathway">
    <text evidence="3">Antibiotic biosynthesis; bacillaene biosynthesis.</text>
</comment>
<dbReference type="Proteomes" id="UP000463051">
    <property type="component" value="Unassembled WGS sequence"/>
</dbReference>
<dbReference type="InterPro" id="IPR009081">
    <property type="entry name" value="PP-bd_ACP"/>
</dbReference>
<dbReference type="Pfam" id="PF08659">
    <property type="entry name" value="KR"/>
    <property type="match status" value="1"/>
</dbReference>
<dbReference type="Gene3D" id="3.40.50.720">
    <property type="entry name" value="NAD(P)-binding Rossmann-like Domain"/>
    <property type="match status" value="1"/>
</dbReference>
<dbReference type="PROSITE" id="PS00606">
    <property type="entry name" value="KS3_1"/>
    <property type="match status" value="1"/>
</dbReference>
<dbReference type="InterPro" id="IPR016039">
    <property type="entry name" value="Thiolase-like"/>
</dbReference>
<dbReference type="SMART" id="SM01294">
    <property type="entry name" value="PKS_PP_betabranch"/>
    <property type="match status" value="3"/>
</dbReference>
<dbReference type="PROSITE" id="PS50075">
    <property type="entry name" value="CARRIER"/>
    <property type="match status" value="2"/>
</dbReference>
<dbReference type="PROSITE" id="PS52004">
    <property type="entry name" value="KS3_2"/>
    <property type="match status" value="1"/>
</dbReference>
<evidence type="ECO:0000256" key="11">
    <source>
        <dbReference type="SAM" id="MobiDB-lite"/>
    </source>
</evidence>
<name>A0A7X2KZM4_9BACL</name>
<keyword evidence="4" id="KW-0596">Phosphopantetheine</keyword>
<dbReference type="Pfam" id="PF21394">
    <property type="entry name" value="Beta-ketacyl_N"/>
    <property type="match status" value="1"/>
</dbReference>
<comment type="function">
    <text evidence="1">Involved in some intermediate steps for the synthesis of the antibiotic polyketide bacillaene which is involved in secondary metabolism.</text>
</comment>
<dbReference type="CDD" id="cd06558">
    <property type="entry name" value="crotonase-like"/>
    <property type="match status" value="1"/>
</dbReference>
<dbReference type="InterPro" id="IPR057326">
    <property type="entry name" value="KR_dom"/>
</dbReference>
<evidence type="ECO:0000256" key="5">
    <source>
        <dbReference type="ARBA" id="ARBA00022490"/>
    </source>
</evidence>
<accession>A0A7X2KZM4</accession>
<keyword evidence="15" id="KW-1185">Reference proteome</keyword>
<organism evidence="14 15">
    <name type="scientific">Paenibacillus monticola</name>
    <dbReference type="NCBI Taxonomy" id="2666075"/>
    <lineage>
        <taxon>Bacteria</taxon>
        <taxon>Bacillati</taxon>
        <taxon>Bacillota</taxon>
        <taxon>Bacilli</taxon>
        <taxon>Bacillales</taxon>
        <taxon>Paenibacillaceae</taxon>
        <taxon>Paenibacillus</taxon>
    </lineage>
</organism>
<dbReference type="InterPro" id="IPR032821">
    <property type="entry name" value="PKS_assoc"/>
</dbReference>
<dbReference type="Pfam" id="PF22336">
    <property type="entry name" value="RhiE-like_linker"/>
    <property type="match status" value="1"/>
</dbReference>
<dbReference type="FunFam" id="3.40.47.10:FF:000019">
    <property type="entry name" value="Polyketide synthase type I"/>
    <property type="match status" value="1"/>
</dbReference>
<dbReference type="InterPro" id="IPR018201">
    <property type="entry name" value="Ketoacyl_synth_AS"/>
</dbReference>
<evidence type="ECO:0000256" key="8">
    <source>
        <dbReference type="ARBA" id="ARBA00022737"/>
    </source>
</evidence>
<dbReference type="PROSITE" id="PS00012">
    <property type="entry name" value="PHOSPHOPANTETHEINE"/>
    <property type="match status" value="2"/>
</dbReference>
<dbReference type="Gene3D" id="3.40.47.10">
    <property type="match status" value="1"/>
</dbReference>
<dbReference type="InterPro" id="IPR036291">
    <property type="entry name" value="NAD(P)-bd_dom_sf"/>
</dbReference>
<evidence type="ECO:0000256" key="7">
    <source>
        <dbReference type="ARBA" id="ARBA00022679"/>
    </source>
</evidence>
<gene>
    <name evidence="14" type="ORF">GJB61_02470</name>
</gene>
<dbReference type="Pfam" id="PF00109">
    <property type="entry name" value="ketoacyl-synt"/>
    <property type="match status" value="1"/>
</dbReference>
<dbReference type="PROSITE" id="PS00166">
    <property type="entry name" value="ENOYL_COA_HYDRATASE"/>
    <property type="match status" value="1"/>
</dbReference>
<dbReference type="SMART" id="SM00825">
    <property type="entry name" value="PKS_KS"/>
    <property type="match status" value="1"/>
</dbReference>
<dbReference type="GO" id="GO:0005886">
    <property type="term" value="C:plasma membrane"/>
    <property type="evidence" value="ECO:0007669"/>
    <property type="project" value="TreeGrafter"/>
</dbReference>
<dbReference type="GO" id="GO:0006633">
    <property type="term" value="P:fatty acid biosynthetic process"/>
    <property type="evidence" value="ECO:0007669"/>
    <property type="project" value="InterPro"/>
</dbReference>
<feature type="domain" description="Ketosynthase family 3 (KS3)" evidence="13">
    <location>
        <begin position="700"/>
        <end position="1141"/>
    </location>
</feature>
<dbReference type="RefSeq" id="WP_154116764.1">
    <property type="nucleotide sequence ID" value="NZ_WJXB01000001.1"/>
</dbReference>
<evidence type="ECO:0000256" key="6">
    <source>
        <dbReference type="ARBA" id="ARBA00022553"/>
    </source>
</evidence>
<dbReference type="InterPro" id="IPR014030">
    <property type="entry name" value="Ketoacyl_synth_N"/>
</dbReference>
<dbReference type="Gene3D" id="1.10.1200.10">
    <property type="entry name" value="ACP-like"/>
    <property type="match status" value="3"/>
</dbReference>
<keyword evidence="5" id="KW-0963">Cytoplasm</keyword>
<keyword evidence="6" id="KW-0597">Phosphoprotein</keyword>
<dbReference type="SUPFAM" id="SSF47336">
    <property type="entry name" value="ACP-like"/>
    <property type="match status" value="3"/>
</dbReference>
<dbReference type="Pfam" id="PF00378">
    <property type="entry name" value="ECH_1"/>
    <property type="match status" value="1"/>
</dbReference>
<dbReference type="InterPro" id="IPR001753">
    <property type="entry name" value="Enoyl-CoA_hydra/iso"/>
</dbReference>
<dbReference type="InterPro" id="IPR029045">
    <property type="entry name" value="ClpP/crotonase-like_dom_sf"/>
</dbReference>
<dbReference type="GO" id="GO:0003857">
    <property type="term" value="F:(3S)-3-hydroxyacyl-CoA dehydrogenase (NAD+) activity"/>
    <property type="evidence" value="ECO:0007669"/>
    <property type="project" value="UniProtKB-EC"/>
</dbReference>
<evidence type="ECO:0000256" key="2">
    <source>
        <dbReference type="ARBA" id="ARBA00004496"/>
    </source>
</evidence>
<dbReference type="SMART" id="SM00823">
    <property type="entry name" value="PKS_PP"/>
    <property type="match status" value="3"/>
</dbReference>
<evidence type="ECO:0000313" key="14">
    <source>
        <dbReference type="EMBL" id="MRN51862.1"/>
    </source>
</evidence>
<dbReference type="PANTHER" id="PTHR43775:SF37">
    <property type="entry name" value="SI:DKEY-61P9.11"/>
    <property type="match status" value="1"/>
</dbReference>
<dbReference type="Gene3D" id="3.30.70.3290">
    <property type="match status" value="1"/>
</dbReference>
<evidence type="ECO:0000256" key="1">
    <source>
        <dbReference type="ARBA" id="ARBA00003299"/>
    </source>
</evidence>
<dbReference type="InterPro" id="IPR018376">
    <property type="entry name" value="Enoyl-CoA_hyd/isom_CS"/>
</dbReference>
<dbReference type="InterPro" id="IPR006162">
    <property type="entry name" value="Ppantetheine_attach_site"/>
</dbReference>
<keyword evidence="7" id="KW-0808">Transferase</keyword>
<dbReference type="InterPro" id="IPR050091">
    <property type="entry name" value="PKS_NRPS_Biosynth_Enz"/>
</dbReference>
<protein>
    <submittedName>
        <fullName evidence="14">KR domain-containing protein</fullName>
    </submittedName>
</protein>
<comment type="catalytic activity">
    <reaction evidence="9">
        <text>a (3S)-3-hydroxyacyl-CoA + NAD(+) = a 3-oxoacyl-CoA + NADH + H(+)</text>
        <dbReference type="Rhea" id="RHEA:22432"/>
        <dbReference type="ChEBI" id="CHEBI:15378"/>
        <dbReference type="ChEBI" id="CHEBI:57318"/>
        <dbReference type="ChEBI" id="CHEBI:57540"/>
        <dbReference type="ChEBI" id="CHEBI:57945"/>
        <dbReference type="ChEBI" id="CHEBI:90726"/>
        <dbReference type="EC" id="1.1.1.35"/>
    </reaction>
</comment>
<dbReference type="PANTHER" id="PTHR43775">
    <property type="entry name" value="FATTY ACID SYNTHASE"/>
    <property type="match status" value="1"/>
</dbReference>
<evidence type="ECO:0000313" key="15">
    <source>
        <dbReference type="Proteomes" id="UP000463051"/>
    </source>
</evidence>
<dbReference type="GO" id="GO:0005737">
    <property type="term" value="C:cytoplasm"/>
    <property type="evidence" value="ECO:0007669"/>
    <property type="project" value="UniProtKB-SubCell"/>
</dbReference>
<proteinExistence type="inferred from homology"/>
<dbReference type="SUPFAM" id="SSF52096">
    <property type="entry name" value="ClpP/crotonase"/>
    <property type="match status" value="1"/>
</dbReference>
<dbReference type="InterPro" id="IPR049490">
    <property type="entry name" value="C883_1060-like_KR_N"/>
</dbReference>
<dbReference type="GO" id="GO:0071770">
    <property type="term" value="P:DIM/DIP cell wall layer assembly"/>
    <property type="evidence" value="ECO:0007669"/>
    <property type="project" value="TreeGrafter"/>
</dbReference>
<reference evidence="14 15" key="1">
    <citation type="submission" date="2019-11" db="EMBL/GenBank/DDBJ databases">
        <title>Paenibacillus monticola sp. nov., a novel PGPR strain isolated from mountain sample in China.</title>
        <authorList>
            <person name="Zhao Q."/>
            <person name="Li H.-P."/>
            <person name="Zhang J.-L."/>
        </authorList>
    </citation>
    <scope>NUCLEOTIDE SEQUENCE [LARGE SCALE GENOMIC DNA]</scope>
    <source>
        <strain evidence="14 15">LC-T2</strain>
    </source>
</reference>
<dbReference type="InterPro" id="IPR036736">
    <property type="entry name" value="ACP-like_sf"/>
</dbReference>
<dbReference type="InterPro" id="IPR054514">
    <property type="entry name" value="RhiE-like_linker"/>
</dbReference>
<dbReference type="GO" id="GO:0004315">
    <property type="term" value="F:3-oxoacyl-[acyl-carrier-protein] synthase activity"/>
    <property type="evidence" value="ECO:0007669"/>
    <property type="project" value="InterPro"/>
</dbReference>
<evidence type="ECO:0000256" key="4">
    <source>
        <dbReference type="ARBA" id="ARBA00022450"/>
    </source>
</evidence>
<comment type="caution">
    <text evidence="14">The sequence shown here is derived from an EMBL/GenBank/DDBJ whole genome shotgun (WGS) entry which is preliminary data.</text>
</comment>
<evidence type="ECO:0000259" key="13">
    <source>
        <dbReference type="PROSITE" id="PS52004"/>
    </source>
</evidence>
<dbReference type="InterPro" id="IPR020806">
    <property type="entry name" value="PKS_PP-bd"/>
</dbReference>
<dbReference type="InterPro" id="IPR014031">
    <property type="entry name" value="Ketoacyl_synth_C"/>
</dbReference>
<comment type="subcellular location">
    <subcellularLocation>
        <location evidence="2">Cytoplasm</location>
    </subcellularLocation>
</comment>
<dbReference type="Gene3D" id="3.90.226.10">
    <property type="entry name" value="2-enoyl-CoA Hydratase, Chain A, domain 1"/>
    <property type="match status" value="1"/>
</dbReference>
<evidence type="ECO:0000256" key="10">
    <source>
        <dbReference type="RuleBase" id="RU003707"/>
    </source>
</evidence>
<dbReference type="SMART" id="SM00822">
    <property type="entry name" value="PKS_KR"/>
    <property type="match status" value="1"/>
</dbReference>
<feature type="domain" description="Carrier" evidence="12">
    <location>
        <begin position="1745"/>
        <end position="1822"/>
    </location>
</feature>
<keyword evidence="8" id="KW-0677">Repeat</keyword>